<dbReference type="Proteomes" id="UP001314170">
    <property type="component" value="Unassembled WGS sequence"/>
</dbReference>
<accession>A0AAV1RAL5</accession>
<dbReference type="AlphaFoldDB" id="A0AAV1RAL5"/>
<comment type="caution">
    <text evidence="1">The sequence shown here is derived from an EMBL/GenBank/DDBJ whole genome shotgun (WGS) entry which is preliminary data.</text>
</comment>
<keyword evidence="2" id="KW-1185">Reference proteome</keyword>
<name>A0AAV1RAL5_9ROSI</name>
<dbReference type="EMBL" id="CAWUPB010000913">
    <property type="protein sequence ID" value="CAK7329376.1"/>
    <property type="molecule type" value="Genomic_DNA"/>
</dbReference>
<reference evidence="1 2" key="1">
    <citation type="submission" date="2024-01" db="EMBL/GenBank/DDBJ databases">
        <authorList>
            <person name="Waweru B."/>
        </authorList>
    </citation>
    <scope>NUCLEOTIDE SEQUENCE [LARGE SCALE GENOMIC DNA]</scope>
</reference>
<protein>
    <submittedName>
        <fullName evidence="1">Uncharacterized protein</fullName>
    </submittedName>
</protein>
<evidence type="ECO:0000313" key="2">
    <source>
        <dbReference type="Proteomes" id="UP001314170"/>
    </source>
</evidence>
<evidence type="ECO:0000313" key="1">
    <source>
        <dbReference type="EMBL" id="CAK7329376.1"/>
    </source>
</evidence>
<organism evidence="1 2">
    <name type="scientific">Dovyalis caffra</name>
    <dbReference type="NCBI Taxonomy" id="77055"/>
    <lineage>
        <taxon>Eukaryota</taxon>
        <taxon>Viridiplantae</taxon>
        <taxon>Streptophyta</taxon>
        <taxon>Embryophyta</taxon>
        <taxon>Tracheophyta</taxon>
        <taxon>Spermatophyta</taxon>
        <taxon>Magnoliopsida</taxon>
        <taxon>eudicotyledons</taxon>
        <taxon>Gunneridae</taxon>
        <taxon>Pentapetalae</taxon>
        <taxon>rosids</taxon>
        <taxon>fabids</taxon>
        <taxon>Malpighiales</taxon>
        <taxon>Salicaceae</taxon>
        <taxon>Flacourtieae</taxon>
        <taxon>Dovyalis</taxon>
    </lineage>
</organism>
<proteinExistence type="predicted"/>
<gene>
    <name evidence="1" type="ORF">DCAF_LOCUS7131</name>
</gene>
<sequence length="102" mass="11334">MRIEVPQNQTTILGLLLTFLVAFQLKSFGDIKLGITGLGRAKQGTYVMVTAWARETQVDDRLGLLIAVATGKLNIKKLSLLSMHELRGLLTRPRKRKGTTDQ</sequence>